<sequence>MVRVIETTRVGRVTGAGSAGRTDERFGIHATDLGIMWDGGDGRVFVLFGDTYGPGWGGHGGGPDHADWRCNVLAFTSERQDLSGGLVLDAVVPGADGLATQVIARDPGRRDEATVIPNAGIAVDGTQYVQYMSVKQWGRPGHWTTNYAGIAVSGDGGVTWAKPERACWINRAERDHPFQIGAFTRDEDHVYLLGTTNGRFGDAHLARVDPGSVADARAYTYWTGNGWVRDEFLAAPVFSGPVGELSVAYNVHFGQWMAMHLDEARGAIVLRMAERLHGPWTEGQVVVSGAEYPALYGGYLHPWFSEGTDLCFLLSQWGPYNVFLMRSRLSG</sequence>
<dbReference type="InParanoid" id="A0A263D8G8"/>
<evidence type="ECO:0000313" key="3">
    <source>
        <dbReference type="Proteomes" id="UP000242444"/>
    </source>
</evidence>
<dbReference type="InterPro" id="IPR025442">
    <property type="entry name" value="DUF4185"/>
</dbReference>
<evidence type="ECO:0000259" key="1">
    <source>
        <dbReference type="Pfam" id="PF13810"/>
    </source>
</evidence>
<organism evidence="2 3">
    <name type="scientific">Amycolatopsis antarctica</name>
    <dbReference type="NCBI Taxonomy" id="1854586"/>
    <lineage>
        <taxon>Bacteria</taxon>
        <taxon>Bacillati</taxon>
        <taxon>Actinomycetota</taxon>
        <taxon>Actinomycetes</taxon>
        <taxon>Pseudonocardiales</taxon>
        <taxon>Pseudonocardiaceae</taxon>
        <taxon>Amycolatopsis</taxon>
    </lineage>
</organism>
<comment type="caution">
    <text evidence="2">The sequence shown here is derived from an EMBL/GenBank/DDBJ whole genome shotgun (WGS) entry which is preliminary data.</text>
</comment>
<protein>
    <recommendedName>
        <fullName evidence="1">DUF4185 domain-containing protein</fullName>
    </recommendedName>
</protein>
<reference evidence="2 3" key="1">
    <citation type="submission" date="2017-07" db="EMBL/GenBank/DDBJ databases">
        <title>Amycolatopsis antarcticus sp. nov., isolated from the surface of an Antarcticus brown macroalga.</title>
        <authorList>
            <person name="Wang J."/>
            <person name="Leiva S."/>
            <person name="Huang J."/>
            <person name="Huang Y."/>
        </authorList>
    </citation>
    <scope>NUCLEOTIDE SEQUENCE [LARGE SCALE GENOMIC DNA]</scope>
    <source>
        <strain evidence="2 3">AU-G6</strain>
    </source>
</reference>
<dbReference type="OrthoDB" id="284233at2"/>
<dbReference type="AlphaFoldDB" id="A0A263D8G8"/>
<proteinExistence type="predicted"/>
<gene>
    <name evidence="2" type="ORF">CFN78_08170</name>
</gene>
<dbReference type="Pfam" id="PF13810">
    <property type="entry name" value="DUF4185"/>
    <property type="match status" value="1"/>
</dbReference>
<keyword evidence="3" id="KW-1185">Reference proteome</keyword>
<dbReference type="Proteomes" id="UP000242444">
    <property type="component" value="Unassembled WGS sequence"/>
</dbReference>
<name>A0A263D8G8_9PSEU</name>
<accession>A0A263D8G8</accession>
<dbReference type="EMBL" id="NKYE01000004">
    <property type="protein sequence ID" value="OZM73776.1"/>
    <property type="molecule type" value="Genomic_DNA"/>
</dbReference>
<feature type="domain" description="DUF4185" evidence="1">
    <location>
        <begin position="18"/>
        <end position="326"/>
    </location>
</feature>
<dbReference type="RefSeq" id="WP_094862294.1">
    <property type="nucleotide sequence ID" value="NZ_NKYE01000004.1"/>
</dbReference>
<evidence type="ECO:0000313" key="2">
    <source>
        <dbReference type="EMBL" id="OZM73776.1"/>
    </source>
</evidence>